<evidence type="ECO:0000256" key="8">
    <source>
        <dbReference type="ARBA" id="ARBA00048336"/>
    </source>
</evidence>
<dbReference type="Gene3D" id="3.40.50.2300">
    <property type="match status" value="2"/>
</dbReference>
<comment type="catalytic activity">
    <reaction evidence="8 9">
        <text>O-phospho-L-threonyl-[protein] + H2O = L-threonyl-[protein] + phosphate</text>
        <dbReference type="Rhea" id="RHEA:47004"/>
        <dbReference type="Rhea" id="RHEA-COMP:11060"/>
        <dbReference type="Rhea" id="RHEA-COMP:11605"/>
        <dbReference type="ChEBI" id="CHEBI:15377"/>
        <dbReference type="ChEBI" id="CHEBI:30013"/>
        <dbReference type="ChEBI" id="CHEBI:43474"/>
        <dbReference type="ChEBI" id="CHEBI:61977"/>
        <dbReference type="EC" id="3.1.3.16"/>
    </reaction>
</comment>
<evidence type="ECO:0000256" key="1">
    <source>
        <dbReference type="ARBA" id="ARBA00004123"/>
    </source>
</evidence>
<dbReference type="Proteomes" id="UP000078284">
    <property type="component" value="Chromosome 1"/>
</dbReference>
<evidence type="ECO:0000256" key="4">
    <source>
        <dbReference type="ARBA" id="ARBA00022801"/>
    </source>
</evidence>
<gene>
    <name evidence="10" type="ordered locus">AXX17_At1g68100</name>
</gene>
<dbReference type="FunFam" id="3.40.50.2300:FF:000039">
    <property type="entry name" value="RNA polymerase II subunit A C-terminal domain phosphatase"/>
    <property type="match status" value="1"/>
</dbReference>
<comment type="subcellular location">
    <subcellularLocation>
        <location evidence="1 9">Nucleus</location>
    </subcellularLocation>
</comment>
<dbReference type="ExpressionAtlas" id="A0A178WB11">
    <property type="expression patterns" value="baseline and differential"/>
</dbReference>
<evidence type="ECO:0000256" key="3">
    <source>
        <dbReference type="ARBA" id="ARBA00022664"/>
    </source>
</evidence>
<name>A0A178WB11_ARATH</name>
<dbReference type="FunFam" id="3.40.50.2300:FF:000182">
    <property type="entry name" value="RNA polymerase II subunit A"/>
    <property type="match status" value="1"/>
</dbReference>
<evidence type="ECO:0000256" key="9">
    <source>
        <dbReference type="RuleBase" id="RU369031"/>
    </source>
</evidence>
<dbReference type="EC" id="3.1.3.16" evidence="9"/>
<evidence type="ECO:0000313" key="10">
    <source>
        <dbReference type="EMBL" id="OAP15629.1"/>
    </source>
</evidence>
<comment type="catalytic activity">
    <reaction evidence="7 9">
        <text>O-phospho-L-seryl-[protein] + H2O = L-seryl-[protein] + phosphate</text>
        <dbReference type="Rhea" id="RHEA:20629"/>
        <dbReference type="Rhea" id="RHEA-COMP:9863"/>
        <dbReference type="Rhea" id="RHEA-COMP:11604"/>
        <dbReference type="ChEBI" id="CHEBI:15377"/>
        <dbReference type="ChEBI" id="CHEBI:29999"/>
        <dbReference type="ChEBI" id="CHEBI:43474"/>
        <dbReference type="ChEBI" id="CHEBI:83421"/>
        <dbReference type="EC" id="3.1.3.16"/>
    </reaction>
</comment>
<evidence type="ECO:0000256" key="6">
    <source>
        <dbReference type="ARBA" id="ARBA00023242"/>
    </source>
</evidence>
<keyword evidence="3 9" id="KW-0507">mRNA processing</keyword>
<dbReference type="InterPro" id="IPR006811">
    <property type="entry name" value="RNA_pol_II_suA"/>
</dbReference>
<comment type="function">
    <text evidence="9">Protein phosphatase that catalyzes the dephosphorylation of the C-terminal domain of RNA polymerase II. Plays a role in RNA processing and termination.</text>
</comment>
<keyword evidence="6 9" id="KW-0539">Nucleus</keyword>
<evidence type="ECO:0000313" key="11">
    <source>
        <dbReference type="Proteomes" id="UP000078284"/>
    </source>
</evidence>
<reference evidence="11" key="1">
    <citation type="journal article" date="2016" name="Proc. Natl. Acad. Sci. U.S.A.">
        <title>Chromosome-level assembly of Arabidopsis thaliana Ler reveals the extent of translocation and inversion polymorphisms.</title>
        <authorList>
            <person name="Zapata L."/>
            <person name="Ding J."/>
            <person name="Willing E.M."/>
            <person name="Hartwig B."/>
            <person name="Bezdan D."/>
            <person name="Jiao W.B."/>
            <person name="Patel V."/>
            <person name="Velikkakam James G."/>
            <person name="Koornneef M."/>
            <person name="Ossowski S."/>
            <person name="Schneeberger K."/>
        </authorList>
    </citation>
    <scope>NUCLEOTIDE SEQUENCE [LARGE SCALE GENOMIC DNA]</scope>
    <source>
        <strain evidence="11">cv. Landsberg erecta</strain>
    </source>
</reference>
<evidence type="ECO:0000256" key="2">
    <source>
        <dbReference type="ARBA" id="ARBA00008978"/>
    </source>
</evidence>
<proteinExistence type="inferred from homology"/>
<organism evidence="10 11">
    <name type="scientific">Arabidopsis thaliana</name>
    <name type="common">Mouse-ear cress</name>
    <dbReference type="NCBI Taxonomy" id="3702"/>
    <lineage>
        <taxon>Eukaryota</taxon>
        <taxon>Viridiplantae</taxon>
        <taxon>Streptophyta</taxon>
        <taxon>Embryophyta</taxon>
        <taxon>Tracheophyta</taxon>
        <taxon>Spermatophyta</taxon>
        <taxon>Magnoliopsida</taxon>
        <taxon>eudicotyledons</taxon>
        <taxon>Gunneridae</taxon>
        <taxon>Pentapetalae</taxon>
        <taxon>rosids</taxon>
        <taxon>malvids</taxon>
        <taxon>Brassicales</taxon>
        <taxon>Brassicaceae</taxon>
        <taxon>Camelineae</taxon>
        <taxon>Arabidopsis</taxon>
    </lineage>
</organism>
<accession>A0A178WB11</accession>
<dbReference type="GO" id="GO:0008420">
    <property type="term" value="F:RNA polymerase II CTD heptapeptide repeat phosphatase activity"/>
    <property type="evidence" value="ECO:0007669"/>
    <property type="project" value="UniProtKB-ARBA"/>
</dbReference>
<dbReference type="PANTHER" id="PTHR20383">
    <property type="entry name" value="RNA POLYMERASE II SUBUNIT A C-TERMINAL DOMAIN PHOSPHATASE"/>
    <property type="match status" value="1"/>
</dbReference>
<comment type="caution">
    <text evidence="10">The sequence shown here is derived from an EMBL/GenBank/DDBJ whole genome shotgun (WGS) entry which is preliminary data.</text>
</comment>
<dbReference type="AlphaFoldDB" id="A0A178WB11"/>
<dbReference type="GO" id="GO:0031124">
    <property type="term" value="P:mRNA 3'-end processing"/>
    <property type="evidence" value="ECO:0007669"/>
    <property type="project" value="UniProtKB-ARBA"/>
</dbReference>
<dbReference type="GO" id="GO:0005634">
    <property type="term" value="C:nucleus"/>
    <property type="evidence" value="ECO:0007669"/>
    <property type="project" value="UniProtKB-SubCell"/>
</dbReference>
<protein>
    <recommendedName>
        <fullName evidence="9">RNA polymerase II subunit A C-terminal domain phosphatase SSU72</fullName>
        <shortName evidence="9">CTD phosphatase SSU72</shortName>
        <ecNumber evidence="9">3.1.3.16</ecNumber>
    </recommendedName>
</protein>
<dbReference type="Pfam" id="PF04722">
    <property type="entry name" value="Ssu72"/>
    <property type="match status" value="2"/>
</dbReference>
<dbReference type="EMBL" id="LUHQ01000001">
    <property type="protein sequence ID" value="OAP15629.1"/>
    <property type="molecule type" value="Genomic_DNA"/>
</dbReference>
<keyword evidence="5 9" id="KW-0904">Protein phosphatase</keyword>
<evidence type="ECO:0000256" key="5">
    <source>
        <dbReference type="ARBA" id="ARBA00022912"/>
    </source>
</evidence>
<comment type="similarity">
    <text evidence="2 9">Belongs to the SSU72 phosphatase family.</text>
</comment>
<keyword evidence="4 9" id="KW-0378">Hydrolase</keyword>
<sequence>MEFLEYSSTMLSSCPAAPRPLLLLLLKLFGSLPFNPKVLEPAPVPVPSSLVMLISSLNVKPNNFLAGKKSQISSTPPMRFRYAMVCSSNQNRSMEAHALLKRQGLDVASYGTGSHVKLPGPSLREPNVYDFGTPYKQMFDELRRKDPELYPLNPLMHLTVFIRYKRNGILQMIKRNLSVKLAPQRWQDNAGDGVFDVVMTFEEKVFDSVLEDLNNREQSLTKTILVMNLEVKDNHEEAAIGGRLALELCQEIEGNETWEDTIDDIVAGFEKQHRRKLVYSISFY</sequence>
<evidence type="ECO:0000256" key="7">
    <source>
        <dbReference type="ARBA" id="ARBA00047761"/>
    </source>
</evidence>